<dbReference type="FunFam" id="3.40.50.620:FF:000020">
    <property type="entry name" value="Valine--tRNA ligase, mitochondrial"/>
    <property type="match status" value="1"/>
</dbReference>
<keyword evidence="5 13" id="KW-0436">Ligase</keyword>
<dbReference type="InterPro" id="IPR009080">
    <property type="entry name" value="tRNAsynth_Ia_anticodon-bd"/>
</dbReference>
<feature type="compositionally biased region" description="Basic and acidic residues" evidence="15">
    <location>
        <begin position="33"/>
        <end position="55"/>
    </location>
</feature>
<dbReference type="Gene3D" id="1.10.730.10">
    <property type="entry name" value="Isoleucyl-tRNA Synthetase, Domain 1"/>
    <property type="match status" value="1"/>
</dbReference>
<evidence type="ECO:0000256" key="3">
    <source>
        <dbReference type="ARBA" id="ARBA00013169"/>
    </source>
</evidence>
<dbReference type="FunFam" id="3.40.50.620:FF:000078">
    <property type="entry name" value="Valine--tRNA ligase, mitochondrial"/>
    <property type="match status" value="1"/>
</dbReference>
<evidence type="ECO:0000256" key="4">
    <source>
        <dbReference type="ARBA" id="ARBA00022490"/>
    </source>
</evidence>
<evidence type="ECO:0000256" key="7">
    <source>
        <dbReference type="ARBA" id="ARBA00022840"/>
    </source>
</evidence>
<dbReference type="FunFam" id="3.90.740.10:FF:000008">
    <property type="entry name" value="Valine--tRNA ligase, mitochondrial"/>
    <property type="match status" value="1"/>
</dbReference>
<feature type="compositionally biased region" description="Polar residues" evidence="15">
    <location>
        <begin position="20"/>
        <end position="29"/>
    </location>
</feature>
<feature type="region of interest" description="Disordered" evidence="15">
    <location>
        <begin position="1"/>
        <end position="82"/>
    </location>
</feature>
<comment type="catalytic activity">
    <reaction evidence="12">
        <text>tRNA(Val) + L-valine + ATP = L-valyl-tRNA(Val) + AMP + diphosphate</text>
        <dbReference type="Rhea" id="RHEA:10704"/>
        <dbReference type="Rhea" id="RHEA-COMP:9672"/>
        <dbReference type="Rhea" id="RHEA-COMP:9708"/>
        <dbReference type="ChEBI" id="CHEBI:30616"/>
        <dbReference type="ChEBI" id="CHEBI:33019"/>
        <dbReference type="ChEBI" id="CHEBI:57762"/>
        <dbReference type="ChEBI" id="CHEBI:78442"/>
        <dbReference type="ChEBI" id="CHEBI:78537"/>
        <dbReference type="ChEBI" id="CHEBI:456215"/>
        <dbReference type="EC" id="6.1.1.9"/>
    </reaction>
</comment>
<reference evidence="18" key="1">
    <citation type="journal article" date="2023" name="Mol. Phylogenet. Evol.">
        <title>Genome-scale phylogeny and comparative genomics of the fungal order Sordariales.</title>
        <authorList>
            <person name="Hensen N."/>
            <person name="Bonometti L."/>
            <person name="Westerberg I."/>
            <person name="Brannstrom I.O."/>
            <person name="Guillou S."/>
            <person name="Cros-Aarteil S."/>
            <person name="Calhoun S."/>
            <person name="Haridas S."/>
            <person name="Kuo A."/>
            <person name="Mondo S."/>
            <person name="Pangilinan J."/>
            <person name="Riley R."/>
            <person name="LaButti K."/>
            <person name="Andreopoulos B."/>
            <person name="Lipzen A."/>
            <person name="Chen C."/>
            <person name="Yan M."/>
            <person name="Daum C."/>
            <person name="Ng V."/>
            <person name="Clum A."/>
            <person name="Steindorff A."/>
            <person name="Ohm R.A."/>
            <person name="Martin F."/>
            <person name="Silar P."/>
            <person name="Natvig D.O."/>
            <person name="Lalanne C."/>
            <person name="Gautier V."/>
            <person name="Ament-Velasquez S.L."/>
            <person name="Kruys A."/>
            <person name="Hutchinson M.I."/>
            <person name="Powell A.J."/>
            <person name="Barry K."/>
            <person name="Miller A.N."/>
            <person name="Grigoriev I.V."/>
            <person name="Debuchy R."/>
            <person name="Gladieux P."/>
            <person name="Hiltunen Thoren M."/>
            <person name="Johannesson H."/>
        </authorList>
    </citation>
    <scope>NUCLEOTIDE SEQUENCE</scope>
    <source>
        <strain evidence="18">PSN324</strain>
    </source>
</reference>
<comment type="similarity">
    <text evidence="2 13">Belongs to the class-I aminoacyl-tRNA synthetase family.</text>
</comment>
<dbReference type="Pfam" id="PF08264">
    <property type="entry name" value="Anticodon_1"/>
    <property type="match status" value="1"/>
</dbReference>
<keyword evidence="8 13" id="KW-0648">Protein biosynthesis</keyword>
<dbReference type="GO" id="GO:0004832">
    <property type="term" value="F:valine-tRNA ligase activity"/>
    <property type="evidence" value="ECO:0007669"/>
    <property type="project" value="UniProtKB-EC"/>
</dbReference>
<proteinExistence type="inferred from homology"/>
<dbReference type="GO" id="GO:0006438">
    <property type="term" value="P:valyl-tRNA aminoacylation"/>
    <property type="evidence" value="ECO:0007669"/>
    <property type="project" value="InterPro"/>
</dbReference>
<evidence type="ECO:0000313" key="19">
    <source>
        <dbReference type="Proteomes" id="UP001321749"/>
    </source>
</evidence>
<feature type="coiled-coil region" evidence="14">
    <location>
        <begin position="1006"/>
        <end position="1068"/>
    </location>
</feature>
<evidence type="ECO:0000256" key="13">
    <source>
        <dbReference type="RuleBase" id="RU363035"/>
    </source>
</evidence>
<keyword evidence="19" id="KW-1185">Reference proteome</keyword>
<evidence type="ECO:0000256" key="6">
    <source>
        <dbReference type="ARBA" id="ARBA00022741"/>
    </source>
</evidence>
<dbReference type="CDD" id="cd00817">
    <property type="entry name" value="ValRS_core"/>
    <property type="match status" value="1"/>
</dbReference>
<comment type="subcellular location">
    <subcellularLocation>
        <location evidence="1">Cytoplasm</location>
    </subcellularLocation>
</comment>
<dbReference type="InterPro" id="IPR009008">
    <property type="entry name" value="Val/Leu/Ile-tRNA-synth_edit"/>
</dbReference>
<evidence type="ECO:0000256" key="9">
    <source>
        <dbReference type="ARBA" id="ARBA00023054"/>
    </source>
</evidence>
<dbReference type="FunFam" id="1.10.730.10:FF:000009">
    <property type="entry name" value="Valine--tRNA ligase, mitochondrial"/>
    <property type="match status" value="1"/>
</dbReference>
<accession>A0AAV9HH09</accession>
<dbReference type="InterPro" id="IPR002300">
    <property type="entry name" value="aa-tRNA-synth_Ia"/>
</dbReference>
<evidence type="ECO:0000256" key="14">
    <source>
        <dbReference type="SAM" id="Coils"/>
    </source>
</evidence>
<evidence type="ECO:0000256" key="15">
    <source>
        <dbReference type="SAM" id="MobiDB-lite"/>
    </source>
</evidence>
<dbReference type="InterPro" id="IPR001412">
    <property type="entry name" value="aa-tRNA-synth_I_CS"/>
</dbReference>
<dbReference type="InterPro" id="IPR033705">
    <property type="entry name" value="Anticodon_Ia_Val"/>
</dbReference>
<keyword evidence="10 13" id="KW-0030">Aminoacyl-tRNA synthetase</keyword>
<comment type="caution">
    <text evidence="18">The sequence shown here is derived from an EMBL/GenBank/DDBJ whole genome shotgun (WGS) entry which is preliminary data.</text>
</comment>
<dbReference type="InterPro" id="IPR037118">
    <property type="entry name" value="Val-tRNA_synth_C_sf"/>
</dbReference>
<dbReference type="PROSITE" id="PS00178">
    <property type="entry name" value="AA_TRNA_LIGASE_I"/>
    <property type="match status" value="1"/>
</dbReference>
<dbReference type="EMBL" id="MU865027">
    <property type="protein sequence ID" value="KAK4459792.1"/>
    <property type="molecule type" value="Genomic_DNA"/>
</dbReference>
<dbReference type="GO" id="GO:0005829">
    <property type="term" value="C:cytosol"/>
    <property type="evidence" value="ECO:0007669"/>
    <property type="project" value="TreeGrafter"/>
</dbReference>
<dbReference type="GO" id="GO:0005524">
    <property type="term" value="F:ATP binding"/>
    <property type="evidence" value="ECO:0007669"/>
    <property type="project" value="UniProtKB-KW"/>
</dbReference>
<dbReference type="InterPro" id="IPR014729">
    <property type="entry name" value="Rossmann-like_a/b/a_fold"/>
</dbReference>
<feature type="domain" description="Methionyl/Valyl/Leucyl/Isoleucyl-tRNA synthetase anticodon-binding" evidence="17">
    <location>
        <begin position="789"/>
        <end position="928"/>
    </location>
</feature>
<evidence type="ECO:0000256" key="8">
    <source>
        <dbReference type="ARBA" id="ARBA00022917"/>
    </source>
</evidence>
<dbReference type="GO" id="GO:0002161">
    <property type="term" value="F:aminoacyl-tRNA deacylase activity"/>
    <property type="evidence" value="ECO:0007669"/>
    <property type="project" value="InterPro"/>
</dbReference>
<evidence type="ECO:0000256" key="11">
    <source>
        <dbReference type="ARBA" id="ARBA00029936"/>
    </source>
</evidence>
<dbReference type="InterPro" id="IPR002303">
    <property type="entry name" value="Valyl-tRNA_ligase"/>
</dbReference>
<keyword evidence="4" id="KW-0963">Cytoplasm</keyword>
<dbReference type="AlphaFoldDB" id="A0AAV9HH09"/>
<dbReference type="EC" id="6.1.1.9" evidence="3"/>
<keyword evidence="9 14" id="KW-0175">Coiled coil</keyword>
<evidence type="ECO:0000256" key="1">
    <source>
        <dbReference type="ARBA" id="ARBA00004496"/>
    </source>
</evidence>
<dbReference type="SUPFAM" id="SSF47323">
    <property type="entry name" value="Anticodon-binding domain of a subclass of class I aminoacyl-tRNA synthetases"/>
    <property type="match status" value="1"/>
</dbReference>
<sequence>MATKSAGGDPVAATDDSRQDGASTVQPAPTQVKPEKQLEKERKKAEKLAKLEKKNAALAEAAAMNANKAKGEKKPKEKKAEAEALPPFVEDTPLGEKKRLKPFDDPYYSSYHPIAVESAWYSWWEKEGFFQPQFTPEGEVKPEGKFVIVVPPPNVTGVLHMGHALGNSLQDLMIRYNRQKGKTTLWLPGCDHASIATQSVVEKMLWKKKQQTRYDLGRAKFIELAQDWKTEYHDKIVNAFKKMGSSLDWTREAFTMDEHFSAAVMDVFIRFHEEGIIYRANRLVNWDSTLMTALSNVEVDNKEIPGRTLLDVPGYERKVEFGIIVHFKYPIENSDETIEVATTRPETMLGDTGIAVHPNDPRYTHLVGKFAVHPFIKGRRLPIVADTYVDREFGTGVVKLTPAHDPNDFNLGMAHRLEFINILTDDGLINENGGPYQGQKRFDVRYSIQDDLKKLGLYVDKKDNPMSVPLSERTRDVVEPVMRPQWWVNMSSLAGDAIKAVQTGEIKIKPESAEKSYLHWMANIKDWCISRQLWWGHQCPAYRVHFEGEVDVHDSEERWFSGRTEEEARAKAEKAFPDKKFKLVRDEDVLDTWFSAGLWPFATLGWPNETPDMARLFPTSVLETGWDIIPFWVARMIFLSIKLTGKVPFSEVFCHSLIRDSEGRKMSKSLGNVVDPLDVISGIELQALHDKLVTGNLAAAEVKKATGYQKAAFPQGIPECGADALRFALIAYTTGGGDINFDVKVIHLYRRFCNKIWNACKYVLGKLETVENFVPAERRTLTGHESLAERWILHKMNYAVQAINEAIEQREFMRSANLLYAYWYFQLCDVFIENSKALIQQGSEARINSALQTLYTALEVALVVSHPFLPYITEELWQRLPRRPGDKTETIMYAKYPEWDQKLENPAAETAYDIVLGCSKGVRSLMAEYAPKDKARIFIHAHNETSHKTVSEEKSSIQSLSGKLATEIDILSPTDARPAGCVSFLVSSAVSVLIHVADRIDFDEEIAKATKKLEKARVAVEKQQKLINDPEYLQKANVVTQDADKTKLADLESEASGLEATIEQFKQLKLE</sequence>
<gene>
    <name evidence="18" type="ORF">QBC42DRAFT_299098</name>
</gene>
<dbReference type="Proteomes" id="UP001321749">
    <property type="component" value="Unassembled WGS sequence"/>
</dbReference>
<keyword evidence="7 13" id="KW-0067">ATP-binding</keyword>
<feature type="compositionally biased region" description="Basic and acidic residues" evidence="15">
    <location>
        <begin position="69"/>
        <end position="82"/>
    </location>
</feature>
<evidence type="ECO:0000259" key="16">
    <source>
        <dbReference type="Pfam" id="PF00133"/>
    </source>
</evidence>
<dbReference type="HAMAP" id="MF_02004">
    <property type="entry name" value="Val_tRNA_synth_type1"/>
    <property type="match status" value="1"/>
</dbReference>
<dbReference type="NCBIfam" id="TIGR00422">
    <property type="entry name" value="valS"/>
    <property type="match status" value="1"/>
</dbReference>
<dbReference type="NCBIfam" id="NF004349">
    <property type="entry name" value="PRK05729.1"/>
    <property type="match status" value="1"/>
</dbReference>
<dbReference type="Gene3D" id="3.40.50.620">
    <property type="entry name" value="HUPs"/>
    <property type="match status" value="2"/>
</dbReference>
<keyword evidence="6 13" id="KW-0547">Nucleotide-binding</keyword>
<organism evidence="18 19">
    <name type="scientific">Cladorrhinum samala</name>
    <dbReference type="NCBI Taxonomy" id="585594"/>
    <lineage>
        <taxon>Eukaryota</taxon>
        <taxon>Fungi</taxon>
        <taxon>Dikarya</taxon>
        <taxon>Ascomycota</taxon>
        <taxon>Pezizomycotina</taxon>
        <taxon>Sordariomycetes</taxon>
        <taxon>Sordariomycetidae</taxon>
        <taxon>Sordariales</taxon>
        <taxon>Podosporaceae</taxon>
        <taxon>Cladorrhinum</taxon>
    </lineage>
</organism>
<dbReference type="Gene3D" id="1.10.287.380">
    <property type="entry name" value="Valyl-tRNA synthetase, C-terminal domain"/>
    <property type="match status" value="1"/>
</dbReference>
<feature type="domain" description="Aminoacyl-tRNA synthetase class Ia" evidence="16">
    <location>
        <begin position="120"/>
        <end position="742"/>
    </location>
</feature>
<name>A0AAV9HH09_9PEZI</name>
<evidence type="ECO:0000256" key="10">
    <source>
        <dbReference type="ARBA" id="ARBA00023146"/>
    </source>
</evidence>
<evidence type="ECO:0000256" key="2">
    <source>
        <dbReference type="ARBA" id="ARBA00005594"/>
    </source>
</evidence>
<reference evidence="18" key="2">
    <citation type="submission" date="2023-06" db="EMBL/GenBank/DDBJ databases">
        <authorList>
            <consortium name="Lawrence Berkeley National Laboratory"/>
            <person name="Mondo S.J."/>
            <person name="Hensen N."/>
            <person name="Bonometti L."/>
            <person name="Westerberg I."/>
            <person name="Brannstrom I.O."/>
            <person name="Guillou S."/>
            <person name="Cros-Aarteil S."/>
            <person name="Calhoun S."/>
            <person name="Haridas S."/>
            <person name="Kuo A."/>
            <person name="Pangilinan J."/>
            <person name="Riley R."/>
            <person name="Labutti K."/>
            <person name="Andreopoulos B."/>
            <person name="Lipzen A."/>
            <person name="Chen C."/>
            <person name="Yanf M."/>
            <person name="Daum C."/>
            <person name="Ng V."/>
            <person name="Clum A."/>
            <person name="Steindorff A."/>
            <person name="Ohm R."/>
            <person name="Martin F."/>
            <person name="Silar P."/>
            <person name="Natvig D."/>
            <person name="Lalanne C."/>
            <person name="Gautier V."/>
            <person name="Ament-Velasquez S.L."/>
            <person name="Kruys A."/>
            <person name="Hutchinson M.I."/>
            <person name="Powell A.J."/>
            <person name="Barry K."/>
            <person name="Miller A.N."/>
            <person name="Grigoriev I.V."/>
            <person name="Debuchy R."/>
            <person name="Gladieux P."/>
            <person name="Thoren M.H."/>
            <person name="Johannesson H."/>
        </authorList>
    </citation>
    <scope>NUCLEOTIDE SEQUENCE</scope>
    <source>
        <strain evidence="18">PSN324</strain>
    </source>
</reference>
<dbReference type="CDD" id="cd07962">
    <property type="entry name" value="Anticodon_Ia_Val"/>
    <property type="match status" value="1"/>
</dbReference>
<dbReference type="Gene3D" id="3.90.740.10">
    <property type="entry name" value="Valyl/Leucyl/Isoleucyl-tRNA synthetase, editing domain"/>
    <property type="match status" value="1"/>
</dbReference>
<dbReference type="Pfam" id="PF00133">
    <property type="entry name" value="tRNA-synt_1"/>
    <property type="match status" value="1"/>
</dbReference>
<dbReference type="FunFam" id="3.90.740.10:FF:000010">
    <property type="entry name" value="Valine--tRNA ligase"/>
    <property type="match status" value="1"/>
</dbReference>
<evidence type="ECO:0000313" key="18">
    <source>
        <dbReference type="EMBL" id="KAK4459792.1"/>
    </source>
</evidence>
<dbReference type="PANTHER" id="PTHR11946:SF109">
    <property type="entry name" value="VALINE--TRNA LIGASE"/>
    <property type="match status" value="1"/>
</dbReference>
<dbReference type="InterPro" id="IPR013155">
    <property type="entry name" value="M/V/L/I-tRNA-synth_anticd-bd"/>
</dbReference>
<feature type="compositionally biased region" description="Low complexity" evidence="15">
    <location>
        <begin position="56"/>
        <end position="68"/>
    </location>
</feature>
<evidence type="ECO:0000256" key="12">
    <source>
        <dbReference type="ARBA" id="ARBA00047552"/>
    </source>
</evidence>
<evidence type="ECO:0000256" key="5">
    <source>
        <dbReference type="ARBA" id="ARBA00022598"/>
    </source>
</evidence>
<dbReference type="PANTHER" id="PTHR11946">
    <property type="entry name" value="VALYL-TRNA SYNTHETASES"/>
    <property type="match status" value="1"/>
</dbReference>
<dbReference type="SUPFAM" id="SSF52374">
    <property type="entry name" value="Nucleotidylyl transferase"/>
    <property type="match status" value="1"/>
</dbReference>
<evidence type="ECO:0000259" key="17">
    <source>
        <dbReference type="Pfam" id="PF08264"/>
    </source>
</evidence>
<protein>
    <recommendedName>
        <fullName evidence="3">valine--tRNA ligase</fullName>
        <ecNumber evidence="3">6.1.1.9</ecNumber>
    </recommendedName>
    <alternativeName>
        <fullName evidence="11">Valyl-tRNA synthetase</fullName>
    </alternativeName>
</protein>
<dbReference type="PRINTS" id="PR00986">
    <property type="entry name" value="TRNASYNTHVAL"/>
</dbReference>
<dbReference type="SUPFAM" id="SSF50677">
    <property type="entry name" value="ValRS/IleRS/LeuRS editing domain"/>
    <property type="match status" value="1"/>
</dbReference>